<name>A0A7J8YDK5_GOSAI</name>
<dbReference type="AlphaFoldDB" id="A0A7J8YDK5"/>
<protein>
    <submittedName>
        <fullName evidence="1">Uncharacterized protein</fullName>
    </submittedName>
</protein>
<dbReference type="PANTHER" id="PTHR31348:SF2">
    <property type="entry name" value="EID1-LIKE F-BOX PROTEIN 1"/>
    <property type="match status" value="1"/>
</dbReference>
<accession>A0A7J8YDK5</accession>
<proteinExistence type="predicted"/>
<dbReference type="PANTHER" id="PTHR31348">
    <property type="entry name" value="EID1-LIKE F-BOX PROTEIN 2-RELATED"/>
    <property type="match status" value="1"/>
</dbReference>
<gene>
    <name evidence="1" type="ORF">Goari_021013</name>
</gene>
<organism evidence="1 2">
    <name type="scientific">Gossypium aridum</name>
    <name type="common">American cotton</name>
    <name type="synonym">Erioxylum aridum</name>
    <dbReference type="NCBI Taxonomy" id="34290"/>
    <lineage>
        <taxon>Eukaryota</taxon>
        <taxon>Viridiplantae</taxon>
        <taxon>Streptophyta</taxon>
        <taxon>Embryophyta</taxon>
        <taxon>Tracheophyta</taxon>
        <taxon>Spermatophyta</taxon>
        <taxon>Magnoliopsida</taxon>
        <taxon>eudicotyledons</taxon>
        <taxon>Gunneridae</taxon>
        <taxon>Pentapetalae</taxon>
        <taxon>rosids</taxon>
        <taxon>malvids</taxon>
        <taxon>Malvales</taxon>
        <taxon>Malvaceae</taxon>
        <taxon>Malvoideae</taxon>
        <taxon>Gossypium</taxon>
    </lineage>
</organism>
<evidence type="ECO:0000313" key="1">
    <source>
        <dbReference type="EMBL" id="MBA0697472.1"/>
    </source>
</evidence>
<evidence type="ECO:0000313" key="2">
    <source>
        <dbReference type="Proteomes" id="UP000593577"/>
    </source>
</evidence>
<keyword evidence="2" id="KW-1185">Reference proteome</keyword>
<reference evidence="1 2" key="1">
    <citation type="journal article" date="2019" name="Genome Biol. Evol.">
        <title>Insights into the evolution of the New World diploid cottons (Gossypium, subgenus Houzingenia) based on genome sequencing.</title>
        <authorList>
            <person name="Grover C.E."/>
            <person name="Arick M.A. 2nd"/>
            <person name="Thrash A."/>
            <person name="Conover J.L."/>
            <person name="Sanders W.S."/>
            <person name="Peterson D.G."/>
            <person name="Frelichowski J.E."/>
            <person name="Scheffler J.A."/>
            <person name="Scheffler B.E."/>
            <person name="Wendel J.F."/>
        </authorList>
    </citation>
    <scope>NUCLEOTIDE SEQUENCE [LARGE SCALE GENOMIC DNA]</scope>
    <source>
        <strain evidence="1">185</strain>
        <tissue evidence="1">Leaf</tissue>
    </source>
</reference>
<dbReference type="EMBL" id="JABFAA010000012">
    <property type="protein sequence ID" value="MBA0697472.1"/>
    <property type="molecule type" value="Genomic_DNA"/>
</dbReference>
<sequence length="51" mass="5614">MLQAKMIPQSASCRLGAYEDCIEYYVCLNGHMLGICTLLPLSDSEEASESE</sequence>
<dbReference type="Proteomes" id="UP000593577">
    <property type="component" value="Unassembled WGS sequence"/>
</dbReference>
<comment type="caution">
    <text evidence="1">The sequence shown here is derived from an EMBL/GenBank/DDBJ whole genome shotgun (WGS) entry which is preliminary data.</text>
</comment>
<dbReference type="InterPro" id="IPR040267">
    <property type="entry name" value="EID1-like"/>
</dbReference>